<dbReference type="NCBIfam" id="NF037959">
    <property type="entry name" value="MFS_SpdSyn"/>
    <property type="match status" value="1"/>
</dbReference>
<name>A0ABN1UR68_9ACTN</name>
<sequence>MEPSEIVPGDRPGTFVLRMAGMNQSHVDLRHPLQLEFEYVRRIADVIDAAGPPGAPLRTVHVGGAAMTLPRYIAAARPRSPQVVLEPAAEVTELVRAELPLPPRSGIKVRPVDGRRGIAGLRDGYAELVVLDAFADARVPGDLVTVEFFRDVARVLDPAGLFVLNLTDRAPFGWVRRVVGGLRSVFPELLLTAEPATLRARRLGNLVVVASRGPVPVAALRQRSASAPAPYRVLDAAQVSDGFGGGTPFTTDDTEPSPPPVGR</sequence>
<keyword evidence="3" id="KW-1185">Reference proteome</keyword>
<dbReference type="EMBL" id="BAAAJE010000028">
    <property type="protein sequence ID" value="GAA1160659.1"/>
    <property type="molecule type" value="Genomic_DNA"/>
</dbReference>
<comment type="caution">
    <text evidence="2">The sequence shown here is derived from an EMBL/GenBank/DDBJ whole genome shotgun (WGS) entry which is preliminary data.</text>
</comment>
<dbReference type="SUPFAM" id="SSF53335">
    <property type="entry name" value="S-adenosyl-L-methionine-dependent methyltransferases"/>
    <property type="match status" value="1"/>
</dbReference>
<proteinExistence type="predicted"/>
<dbReference type="Gene3D" id="3.40.50.150">
    <property type="entry name" value="Vaccinia Virus protein VP39"/>
    <property type="match status" value="1"/>
</dbReference>
<protein>
    <submittedName>
        <fullName evidence="2">Fused MFS/spermidine synthase</fullName>
    </submittedName>
</protein>
<organism evidence="2 3">
    <name type="scientific">Nocardioides aquiterrae</name>
    <dbReference type="NCBI Taxonomy" id="203799"/>
    <lineage>
        <taxon>Bacteria</taxon>
        <taxon>Bacillati</taxon>
        <taxon>Actinomycetota</taxon>
        <taxon>Actinomycetes</taxon>
        <taxon>Propionibacteriales</taxon>
        <taxon>Nocardioidaceae</taxon>
        <taxon>Nocardioides</taxon>
    </lineage>
</organism>
<reference evidence="2 3" key="1">
    <citation type="journal article" date="2019" name="Int. J. Syst. Evol. Microbiol.">
        <title>The Global Catalogue of Microorganisms (GCM) 10K type strain sequencing project: providing services to taxonomists for standard genome sequencing and annotation.</title>
        <authorList>
            <consortium name="The Broad Institute Genomics Platform"/>
            <consortium name="The Broad Institute Genome Sequencing Center for Infectious Disease"/>
            <person name="Wu L."/>
            <person name="Ma J."/>
        </authorList>
    </citation>
    <scope>NUCLEOTIDE SEQUENCE [LARGE SCALE GENOMIC DNA]</scope>
    <source>
        <strain evidence="2 3">JCM 11813</strain>
    </source>
</reference>
<evidence type="ECO:0000256" key="1">
    <source>
        <dbReference type="SAM" id="MobiDB-lite"/>
    </source>
</evidence>
<evidence type="ECO:0000313" key="2">
    <source>
        <dbReference type="EMBL" id="GAA1160659.1"/>
    </source>
</evidence>
<dbReference type="Proteomes" id="UP001499979">
    <property type="component" value="Unassembled WGS sequence"/>
</dbReference>
<dbReference type="InterPro" id="IPR029063">
    <property type="entry name" value="SAM-dependent_MTases_sf"/>
</dbReference>
<evidence type="ECO:0000313" key="3">
    <source>
        <dbReference type="Proteomes" id="UP001499979"/>
    </source>
</evidence>
<feature type="region of interest" description="Disordered" evidence="1">
    <location>
        <begin position="241"/>
        <end position="263"/>
    </location>
</feature>
<dbReference type="RefSeq" id="WP_343910146.1">
    <property type="nucleotide sequence ID" value="NZ_BAAAJE010000028.1"/>
</dbReference>
<accession>A0ABN1UR68</accession>
<gene>
    <name evidence="2" type="ORF">GCM10009606_43340</name>
</gene>